<dbReference type="Proteomes" id="UP001147752">
    <property type="component" value="Unassembled WGS sequence"/>
</dbReference>
<dbReference type="EMBL" id="JAPZBT010000002">
    <property type="protein sequence ID" value="KAJ5373270.1"/>
    <property type="molecule type" value="Genomic_DNA"/>
</dbReference>
<organism evidence="1 2">
    <name type="scientific">Penicillium concentricum</name>
    <dbReference type="NCBI Taxonomy" id="293559"/>
    <lineage>
        <taxon>Eukaryota</taxon>
        <taxon>Fungi</taxon>
        <taxon>Dikarya</taxon>
        <taxon>Ascomycota</taxon>
        <taxon>Pezizomycotina</taxon>
        <taxon>Eurotiomycetes</taxon>
        <taxon>Eurotiomycetidae</taxon>
        <taxon>Eurotiales</taxon>
        <taxon>Aspergillaceae</taxon>
        <taxon>Penicillium</taxon>
    </lineage>
</organism>
<reference evidence="1" key="2">
    <citation type="journal article" date="2023" name="IMA Fungus">
        <title>Comparative genomic study of the Penicillium genus elucidates a diverse pangenome and 15 lateral gene transfer events.</title>
        <authorList>
            <person name="Petersen C."/>
            <person name="Sorensen T."/>
            <person name="Nielsen M.R."/>
            <person name="Sondergaard T.E."/>
            <person name="Sorensen J.L."/>
            <person name="Fitzpatrick D.A."/>
            <person name="Frisvad J.C."/>
            <person name="Nielsen K.L."/>
        </authorList>
    </citation>
    <scope>NUCLEOTIDE SEQUENCE</scope>
    <source>
        <strain evidence="1">IBT 3081</strain>
    </source>
</reference>
<accession>A0A9W9VBB3</accession>
<dbReference type="OrthoDB" id="3801254at2759"/>
<dbReference type="GeneID" id="81462189"/>
<protein>
    <submittedName>
        <fullName evidence="1">SNF2-like protein</fullName>
    </submittedName>
</protein>
<dbReference type="AlphaFoldDB" id="A0A9W9VBB3"/>
<evidence type="ECO:0000313" key="1">
    <source>
        <dbReference type="EMBL" id="KAJ5373270.1"/>
    </source>
</evidence>
<name>A0A9W9VBB3_9EURO</name>
<sequence>MALLSLPHGKQWQQEDLNSPKVLMIVLRSVYNRIRGVQVLHLGTSIHIKYDEVSTSQLGRLGELFERGGG</sequence>
<keyword evidence="2" id="KW-1185">Reference proteome</keyword>
<proteinExistence type="predicted"/>
<dbReference type="RefSeq" id="XP_056579256.1">
    <property type="nucleotide sequence ID" value="XM_056723006.1"/>
</dbReference>
<reference evidence="1" key="1">
    <citation type="submission" date="2022-12" db="EMBL/GenBank/DDBJ databases">
        <authorList>
            <person name="Petersen C."/>
        </authorList>
    </citation>
    <scope>NUCLEOTIDE SEQUENCE</scope>
    <source>
        <strain evidence="1">IBT 3081</strain>
    </source>
</reference>
<gene>
    <name evidence="1" type="ORF">N7517_005276</name>
</gene>
<comment type="caution">
    <text evidence="1">The sequence shown here is derived from an EMBL/GenBank/DDBJ whole genome shotgun (WGS) entry which is preliminary data.</text>
</comment>
<evidence type="ECO:0000313" key="2">
    <source>
        <dbReference type="Proteomes" id="UP001147752"/>
    </source>
</evidence>